<reference evidence="1" key="2">
    <citation type="journal article" date="2015" name="Fish Shellfish Immunol.">
        <title>Early steps in the European eel (Anguilla anguilla)-Vibrio vulnificus interaction in the gills: Role of the RtxA13 toxin.</title>
        <authorList>
            <person name="Callol A."/>
            <person name="Pajuelo D."/>
            <person name="Ebbesson L."/>
            <person name="Teles M."/>
            <person name="MacKenzie S."/>
            <person name="Amaro C."/>
        </authorList>
    </citation>
    <scope>NUCLEOTIDE SEQUENCE</scope>
</reference>
<organism evidence="1">
    <name type="scientific">Anguilla anguilla</name>
    <name type="common">European freshwater eel</name>
    <name type="synonym">Muraena anguilla</name>
    <dbReference type="NCBI Taxonomy" id="7936"/>
    <lineage>
        <taxon>Eukaryota</taxon>
        <taxon>Metazoa</taxon>
        <taxon>Chordata</taxon>
        <taxon>Craniata</taxon>
        <taxon>Vertebrata</taxon>
        <taxon>Euteleostomi</taxon>
        <taxon>Actinopterygii</taxon>
        <taxon>Neopterygii</taxon>
        <taxon>Teleostei</taxon>
        <taxon>Anguilliformes</taxon>
        <taxon>Anguillidae</taxon>
        <taxon>Anguilla</taxon>
    </lineage>
</organism>
<sequence length="39" mass="4400">MPVASLIVTALKLPTLRSVLWLDKDNSCFRMVIIYASFS</sequence>
<evidence type="ECO:0000313" key="1">
    <source>
        <dbReference type="EMBL" id="JAH07006.1"/>
    </source>
</evidence>
<dbReference type="AlphaFoldDB" id="A0A0E9PQV2"/>
<accession>A0A0E9PQV2</accession>
<proteinExistence type="predicted"/>
<reference evidence="1" key="1">
    <citation type="submission" date="2014-11" db="EMBL/GenBank/DDBJ databases">
        <authorList>
            <person name="Amaro Gonzalez C."/>
        </authorList>
    </citation>
    <scope>NUCLEOTIDE SEQUENCE</scope>
</reference>
<name>A0A0E9PQV2_ANGAN</name>
<protein>
    <submittedName>
        <fullName evidence="1">Uncharacterized protein</fullName>
    </submittedName>
</protein>
<dbReference type="EMBL" id="GBXM01101571">
    <property type="protein sequence ID" value="JAH07006.1"/>
    <property type="molecule type" value="Transcribed_RNA"/>
</dbReference>